<dbReference type="Pfam" id="PF05047">
    <property type="entry name" value="L51_S25_CI-B8"/>
    <property type="match status" value="1"/>
</dbReference>
<evidence type="ECO:0000313" key="8">
    <source>
        <dbReference type="EMBL" id="ANB12617.1"/>
    </source>
</evidence>
<dbReference type="GO" id="GO:0003735">
    <property type="term" value="F:structural constituent of ribosome"/>
    <property type="evidence" value="ECO:0007669"/>
    <property type="project" value="InterPro"/>
</dbReference>
<comment type="similarity">
    <text evidence="2">Belongs to the mitochondrion-specific ribosomal protein mL43 family.</text>
</comment>
<protein>
    <recommendedName>
        <fullName evidence="6">Large ribosomal subunit protein mL43</fullName>
    </recommendedName>
</protein>
<feature type="domain" description="Ribosomal protein/NADH dehydrogenase" evidence="7">
    <location>
        <begin position="13"/>
        <end position="83"/>
    </location>
</feature>
<dbReference type="GeneID" id="30037956"/>
<dbReference type="InterPro" id="IPR039927">
    <property type="entry name" value="Ribosomal_mL43"/>
</dbReference>
<dbReference type="RefSeq" id="XP_018735094.1">
    <property type="nucleotide sequence ID" value="XM_018882845.1"/>
</dbReference>
<reference evidence="8 9" key="1">
    <citation type="submission" date="2016-02" db="EMBL/GenBank/DDBJ databases">
        <title>Complete genome sequence and transcriptome regulation of the pentose utilising yeast Sugiyamaella lignohabitans.</title>
        <authorList>
            <person name="Bellasio M."/>
            <person name="Peymann A."/>
            <person name="Valli M."/>
            <person name="Sipitzky M."/>
            <person name="Graf A."/>
            <person name="Sauer M."/>
            <person name="Marx H."/>
            <person name="Mattanovich D."/>
        </authorList>
    </citation>
    <scope>NUCLEOTIDE SEQUENCE [LARGE SCALE GENOMIC DNA]</scope>
    <source>
        <strain evidence="8 9">CBS 10342</strain>
    </source>
</reference>
<organism evidence="8 9">
    <name type="scientific">Sugiyamaella lignohabitans</name>
    <dbReference type="NCBI Taxonomy" id="796027"/>
    <lineage>
        <taxon>Eukaryota</taxon>
        <taxon>Fungi</taxon>
        <taxon>Dikarya</taxon>
        <taxon>Ascomycota</taxon>
        <taxon>Saccharomycotina</taxon>
        <taxon>Dipodascomycetes</taxon>
        <taxon>Dipodascales</taxon>
        <taxon>Trichomonascaceae</taxon>
        <taxon>Sugiyamaella</taxon>
    </lineage>
</organism>
<comment type="subcellular location">
    <subcellularLocation>
        <location evidence="1">Mitochondrion</location>
    </subcellularLocation>
</comment>
<gene>
    <name evidence="8" type="primary">MRPL51</name>
    <name evidence="8" type="ORF">AWJ20_876</name>
</gene>
<keyword evidence="9" id="KW-1185">Reference proteome</keyword>
<evidence type="ECO:0000256" key="2">
    <source>
        <dbReference type="ARBA" id="ARBA00006073"/>
    </source>
</evidence>
<dbReference type="InterPro" id="IPR007741">
    <property type="entry name" value="Ribosomal_mL43/mS25/NADH_DH"/>
</dbReference>
<dbReference type="KEGG" id="slb:AWJ20_876"/>
<dbReference type="EMBL" id="CP014501">
    <property type="protein sequence ID" value="ANB12617.1"/>
    <property type="molecule type" value="Genomic_DNA"/>
</dbReference>
<keyword evidence="5" id="KW-0687">Ribonucleoprotein</keyword>
<evidence type="ECO:0000259" key="7">
    <source>
        <dbReference type="SMART" id="SM00916"/>
    </source>
</evidence>
<evidence type="ECO:0000313" key="9">
    <source>
        <dbReference type="Proteomes" id="UP000189580"/>
    </source>
</evidence>
<dbReference type="SUPFAM" id="SSF52833">
    <property type="entry name" value="Thioredoxin-like"/>
    <property type="match status" value="1"/>
</dbReference>
<evidence type="ECO:0000256" key="5">
    <source>
        <dbReference type="ARBA" id="ARBA00023274"/>
    </source>
</evidence>
<evidence type="ECO:0000256" key="4">
    <source>
        <dbReference type="ARBA" id="ARBA00023128"/>
    </source>
</evidence>
<dbReference type="AlphaFoldDB" id="A0A161HJ06"/>
<dbReference type="Gene3D" id="3.40.30.10">
    <property type="entry name" value="Glutaredoxin"/>
    <property type="match status" value="1"/>
</dbReference>
<evidence type="ECO:0000256" key="6">
    <source>
        <dbReference type="ARBA" id="ARBA00035188"/>
    </source>
</evidence>
<evidence type="ECO:0000256" key="3">
    <source>
        <dbReference type="ARBA" id="ARBA00022980"/>
    </source>
</evidence>
<keyword evidence="4" id="KW-0496">Mitochondrion</keyword>
<accession>A0A161HJ06</accession>
<dbReference type="Proteomes" id="UP000189580">
    <property type="component" value="Chromosome a"/>
</dbReference>
<dbReference type="SMART" id="SM00916">
    <property type="entry name" value="L51_S25_CI-B8"/>
    <property type="match status" value="1"/>
</dbReference>
<dbReference type="PANTHER" id="PTHR21396:SF2">
    <property type="entry name" value="LARGE RIBOSOMAL SUBUNIT PROTEIN ML43"/>
    <property type="match status" value="1"/>
</dbReference>
<proteinExistence type="inferred from homology"/>
<keyword evidence="3 8" id="KW-0689">Ribosomal protein</keyword>
<evidence type="ECO:0000256" key="1">
    <source>
        <dbReference type="ARBA" id="ARBA00004173"/>
    </source>
</evidence>
<dbReference type="InterPro" id="IPR036249">
    <property type="entry name" value="Thioredoxin-like_sf"/>
</dbReference>
<name>A0A161HJ06_9ASCO</name>
<dbReference type="PANTHER" id="PTHR21396">
    <property type="entry name" value="39S RIBOSOMAL PROTEIN L43"/>
    <property type="match status" value="1"/>
</dbReference>
<dbReference type="GO" id="GO:0032543">
    <property type="term" value="P:mitochondrial translation"/>
    <property type="evidence" value="ECO:0007669"/>
    <property type="project" value="InterPro"/>
</dbReference>
<dbReference type="OrthoDB" id="88at2759"/>
<sequence length="118" mass="13482">MGLGLESKLSKSRIYANQVRNFLVEDIKRIAKENPKIEFEIVKETGHPVIKGEYVNGKEKVICVRNYEPSKIAEKISVLANSSGKKLQNYTRSVESKNPSVRGIWSPFHVGQEFRYKV</sequence>
<dbReference type="GO" id="GO:0005762">
    <property type="term" value="C:mitochondrial large ribosomal subunit"/>
    <property type="evidence" value="ECO:0007669"/>
    <property type="project" value="TreeGrafter"/>
</dbReference>